<feature type="transmembrane region" description="Helical" evidence="6">
    <location>
        <begin position="297"/>
        <end position="319"/>
    </location>
</feature>
<evidence type="ECO:0008006" key="11">
    <source>
        <dbReference type="Google" id="ProtNLM"/>
    </source>
</evidence>
<dbReference type="InterPro" id="IPR013525">
    <property type="entry name" value="ABC2_TM"/>
</dbReference>
<evidence type="ECO:0000256" key="2">
    <source>
        <dbReference type="ARBA" id="ARBA00022448"/>
    </source>
</evidence>
<dbReference type="Pfam" id="PF01061">
    <property type="entry name" value="ABC2_membrane"/>
    <property type="match status" value="1"/>
</dbReference>
<dbReference type="Gene3D" id="3.40.50.300">
    <property type="entry name" value="P-loop containing nucleotide triphosphate hydrolases"/>
    <property type="match status" value="1"/>
</dbReference>
<keyword evidence="4 6" id="KW-1133">Transmembrane helix</keyword>
<feature type="transmembrane region" description="Helical" evidence="6">
    <location>
        <begin position="331"/>
        <end position="355"/>
    </location>
</feature>
<evidence type="ECO:0000259" key="7">
    <source>
        <dbReference type="Pfam" id="PF00005"/>
    </source>
</evidence>
<evidence type="ECO:0000256" key="3">
    <source>
        <dbReference type="ARBA" id="ARBA00022692"/>
    </source>
</evidence>
<evidence type="ECO:0000313" key="10">
    <source>
        <dbReference type="Proteomes" id="UP001210211"/>
    </source>
</evidence>
<dbReference type="GO" id="GO:0140359">
    <property type="term" value="F:ABC-type transporter activity"/>
    <property type="evidence" value="ECO:0007669"/>
    <property type="project" value="InterPro"/>
</dbReference>
<proteinExistence type="predicted"/>
<feature type="domain" description="ABC-2 type transporter transmembrane" evidence="8">
    <location>
        <begin position="280"/>
        <end position="410"/>
    </location>
</feature>
<comment type="subcellular location">
    <subcellularLocation>
        <location evidence="1">Membrane</location>
        <topology evidence="1">Multi-pass membrane protein</topology>
    </subcellularLocation>
</comment>
<dbReference type="GO" id="GO:0005886">
    <property type="term" value="C:plasma membrane"/>
    <property type="evidence" value="ECO:0007669"/>
    <property type="project" value="UniProtKB-ARBA"/>
</dbReference>
<gene>
    <name evidence="9" type="ORF">LUZ61_012783</name>
</gene>
<dbReference type="GO" id="GO:0005524">
    <property type="term" value="F:ATP binding"/>
    <property type="evidence" value="ECO:0007669"/>
    <property type="project" value="InterPro"/>
</dbReference>
<comment type="caution">
    <text evidence="9">The sequence shown here is derived from an EMBL/GenBank/DDBJ whole genome shotgun (WGS) entry which is preliminary data.</text>
</comment>
<name>A0AAD6F1V4_9POAL</name>
<sequence length="410" mass="46997">MDVGQLGPVDRRLFIDNLIKNVELDNPRLLQKQKDRIDQITLLLGPPGCGKSTFLRALSGKLDKYLKVNGEISYNGYKLDEFVPEKTSAYISQYDLHIPEMTVREILDYSARFQGVGNRAEIIKEVIRREKEQGITPDPDVDAYMKIMGLDICADTIVGDAMRRGISGGEKKRLTTGKIVYQGPRDEILNFLEECGFKCPERKGAADFLQEVISKKDQEQYWSRLHEAYSYVTVDELAERFRAHKIGQGLSDELAKPYDKLQCHRHALSFSPYSLSKWELFKACVSRELLLMRRNSFVYIFKLTQMGMLALITGTVLLRTRMGVDLLHSNYYMGSLFFSLVRLMVNGVPELAMTVTRLPIFYKQRDLFFYPAWAYSIPASLLKIPVSLLESIVWTTITYFLIGFTPEASR</sequence>
<dbReference type="InterPro" id="IPR003439">
    <property type="entry name" value="ABC_transporter-like_ATP-bd"/>
</dbReference>
<reference evidence="9 10" key="1">
    <citation type="journal article" date="2022" name="Cell">
        <title>Repeat-based holocentromeres influence genome architecture and karyotype evolution.</title>
        <authorList>
            <person name="Hofstatter P.G."/>
            <person name="Thangavel G."/>
            <person name="Lux T."/>
            <person name="Neumann P."/>
            <person name="Vondrak T."/>
            <person name="Novak P."/>
            <person name="Zhang M."/>
            <person name="Costa L."/>
            <person name="Castellani M."/>
            <person name="Scott A."/>
            <person name="Toegelov H."/>
            <person name="Fuchs J."/>
            <person name="Mata-Sucre Y."/>
            <person name="Dias Y."/>
            <person name="Vanzela A.L.L."/>
            <person name="Huettel B."/>
            <person name="Almeida C.C.S."/>
            <person name="Simkova H."/>
            <person name="Souza G."/>
            <person name="Pedrosa-Harand A."/>
            <person name="Macas J."/>
            <person name="Mayer K.F.X."/>
            <person name="Houben A."/>
            <person name="Marques A."/>
        </authorList>
    </citation>
    <scope>NUCLEOTIDE SEQUENCE [LARGE SCALE GENOMIC DNA]</scope>
    <source>
        <strain evidence="9">RhyTen1mFocal</strain>
    </source>
</reference>
<organism evidence="9 10">
    <name type="scientific">Rhynchospora tenuis</name>
    <dbReference type="NCBI Taxonomy" id="198213"/>
    <lineage>
        <taxon>Eukaryota</taxon>
        <taxon>Viridiplantae</taxon>
        <taxon>Streptophyta</taxon>
        <taxon>Embryophyta</taxon>
        <taxon>Tracheophyta</taxon>
        <taxon>Spermatophyta</taxon>
        <taxon>Magnoliopsida</taxon>
        <taxon>Liliopsida</taxon>
        <taxon>Poales</taxon>
        <taxon>Cyperaceae</taxon>
        <taxon>Cyperoideae</taxon>
        <taxon>Rhynchosporeae</taxon>
        <taxon>Rhynchospora</taxon>
    </lineage>
</organism>
<evidence type="ECO:0000256" key="1">
    <source>
        <dbReference type="ARBA" id="ARBA00004141"/>
    </source>
</evidence>
<dbReference type="GO" id="GO:0016887">
    <property type="term" value="F:ATP hydrolysis activity"/>
    <property type="evidence" value="ECO:0007669"/>
    <property type="project" value="InterPro"/>
</dbReference>
<evidence type="ECO:0000259" key="8">
    <source>
        <dbReference type="Pfam" id="PF01061"/>
    </source>
</evidence>
<evidence type="ECO:0000256" key="6">
    <source>
        <dbReference type="SAM" id="Phobius"/>
    </source>
</evidence>
<protein>
    <recommendedName>
        <fullName evidence="11">ABC transporter domain-containing protein</fullName>
    </recommendedName>
</protein>
<feature type="transmembrane region" description="Helical" evidence="6">
    <location>
        <begin position="392"/>
        <end position="409"/>
    </location>
</feature>
<dbReference type="AlphaFoldDB" id="A0AAD6F1V4"/>
<dbReference type="PANTHER" id="PTHR19241">
    <property type="entry name" value="ATP-BINDING CASSETTE TRANSPORTER"/>
    <property type="match status" value="1"/>
</dbReference>
<feature type="domain" description="ABC transporter" evidence="7">
    <location>
        <begin position="38"/>
        <end position="184"/>
    </location>
</feature>
<evidence type="ECO:0000313" key="9">
    <source>
        <dbReference type="EMBL" id="KAJ3709078.1"/>
    </source>
</evidence>
<dbReference type="InterPro" id="IPR027417">
    <property type="entry name" value="P-loop_NTPase"/>
</dbReference>
<evidence type="ECO:0000256" key="4">
    <source>
        <dbReference type="ARBA" id="ARBA00022989"/>
    </source>
</evidence>
<keyword evidence="2" id="KW-0813">Transport</keyword>
<dbReference type="Pfam" id="PF00005">
    <property type="entry name" value="ABC_tran"/>
    <property type="match status" value="1"/>
</dbReference>
<keyword evidence="3 6" id="KW-0812">Transmembrane</keyword>
<keyword evidence="10" id="KW-1185">Reference proteome</keyword>
<dbReference type="EMBL" id="JAMRDG010000001">
    <property type="protein sequence ID" value="KAJ3709078.1"/>
    <property type="molecule type" value="Genomic_DNA"/>
</dbReference>
<evidence type="ECO:0000256" key="5">
    <source>
        <dbReference type="ARBA" id="ARBA00023136"/>
    </source>
</evidence>
<accession>A0AAD6F1V4</accession>
<dbReference type="Proteomes" id="UP001210211">
    <property type="component" value="Unassembled WGS sequence"/>
</dbReference>
<dbReference type="SUPFAM" id="SSF52540">
    <property type="entry name" value="P-loop containing nucleoside triphosphate hydrolases"/>
    <property type="match status" value="1"/>
</dbReference>
<keyword evidence="5 6" id="KW-0472">Membrane</keyword>